<dbReference type="OrthoDB" id="10261637at2759"/>
<dbReference type="PANTHER" id="PTHR11835:SF60">
    <property type="entry name" value="ISOCITRATE DEHYDROGENASE [NAD] SUBUNIT, MITOCHONDRIAL"/>
    <property type="match status" value="1"/>
</dbReference>
<dbReference type="InterPro" id="IPR024084">
    <property type="entry name" value="IsoPropMal-DH-like_dom"/>
</dbReference>
<comment type="similarity">
    <text evidence="2">Belongs to the isocitrate and isopropylmalate dehydrogenases family.</text>
</comment>
<keyword evidence="3" id="KW-0816">Tricarboxylic acid cycle</keyword>
<accession>A0A8J6LGQ5</accession>
<sequence>MSGFKLLRGRSLFWKTFCRSNSLLSDFEIQHKTPRCIKATPIPLALYGGRHTVTMIPGVGIGPELMNYVTQIFNVIGAPVDFEVTQIDPKRHDNQELDYSLVSIKRNGVAIKGHVETRSTDTTVKLRNIAIRNELDLYVYVMICKSYPGVPAKHSGVDIVVIRQNTEGEYSMLEHSIAGKVVENLKIITKENTMRVARYAFEYAKKNKRKKITTVHKANIMKLSDGLFLKIAKQVARNYPDIEHNDIIVDNCCMQLVSKPQQFDILLTPNLYGTIVANVICGISGGPGLRSGKNYGEAFAVFEPGTRNKGIMIAGKNRANPIAMLNASVDMLHHLGHDHHARKIENAIYQTVTKDKVHTPDLGGSATTTEVISKIMDYL</sequence>
<dbReference type="GO" id="GO:0006102">
    <property type="term" value="P:isocitrate metabolic process"/>
    <property type="evidence" value="ECO:0007669"/>
    <property type="project" value="TreeGrafter"/>
</dbReference>
<proteinExistence type="inferred from homology"/>
<evidence type="ECO:0000313" key="7">
    <source>
        <dbReference type="EMBL" id="KAH0812526.1"/>
    </source>
</evidence>
<feature type="domain" description="Isopropylmalate dehydrogenase-like" evidence="6">
    <location>
        <begin position="52"/>
        <end position="375"/>
    </location>
</feature>
<organism evidence="7 8">
    <name type="scientific">Tenebrio molitor</name>
    <name type="common">Yellow mealworm beetle</name>
    <dbReference type="NCBI Taxonomy" id="7067"/>
    <lineage>
        <taxon>Eukaryota</taxon>
        <taxon>Metazoa</taxon>
        <taxon>Ecdysozoa</taxon>
        <taxon>Arthropoda</taxon>
        <taxon>Hexapoda</taxon>
        <taxon>Insecta</taxon>
        <taxon>Pterygota</taxon>
        <taxon>Neoptera</taxon>
        <taxon>Endopterygota</taxon>
        <taxon>Coleoptera</taxon>
        <taxon>Polyphaga</taxon>
        <taxon>Cucujiformia</taxon>
        <taxon>Tenebrionidae</taxon>
        <taxon>Tenebrio</taxon>
    </lineage>
</organism>
<name>A0A8J6LGQ5_TENMO</name>
<comment type="subcellular location">
    <subcellularLocation>
        <location evidence="1">Mitochondrion</location>
    </subcellularLocation>
</comment>
<dbReference type="EMBL" id="JABDTM020025975">
    <property type="protein sequence ID" value="KAH0812526.1"/>
    <property type="molecule type" value="Genomic_DNA"/>
</dbReference>
<evidence type="ECO:0000313" key="8">
    <source>
        <dbReference type="Proteomes" id="UP000719412"/>
    </source>
</evidence>
<dbReference type="GO" id="GO:0006099">
    <property type="term" value="P:tricarboxylic acid cycle"/>
    <property type="evidence" value="ECO:0007669"/>
    <property type="project" value="UniProtKB-KW"/>
</dbReference>
<protein>
    <recommendedName>
        <fullName evidence="6">Isopropylmalate dehydrogenase-like domain-containing protein</fullName>
    </recommendedName>
</protein>
<dbReference type="Proteomes" id="UP000719412">
    <property type="component" value="Unassembled WGS sequence"/>
</dbReference>
<dbReference type="InterPro" id="IPR004434">
    <property type="entry name" value="Isocitrate_DH_NAD"/>
</dbReference>
<dbReference type="SMART" id="SM01329">
    <property type="entry name" value="Iso_dh"/>
    <property type="match status" value="1"/>
</dbReference>
<evidence type="ECO:0000259" key="6">
    <source>
        <dbReference type="SMART" id="SM01329"/>
    </source>
</evidence>
<dbReference type="AlphaFoldDB" id="A0A8J6LGQ5"/>
<keyword evidence="5" id="KW-0496">Mitochondrion</keyword>
<dbReference type="Pfam" id="PF00180">
    <property type="entry name" value="Iso_dh"/>
    <property type="match status" value="1"/>
</dbReference>
<evidence type="ECO:0000256" key="5">
    <source>
        <dbReference type="ARBA" id="ARBA00023128"/>
    </source>
</evidence>
<comment type="caution">
    <text evidence="7">The sequence shown here is derived from an EMBL/GenBank/DDBJ whole genome shotgun (WGS) entry which is preliminary data.</text>
</comment>
<evidence type="ECO:0000256" key="2">
    <source>
        <dbReference type="ARBA" id="ARBA00007769"/>
    </source>
</evidence>
<keyword evidence="4" id="KW-0809">Transit peptide</keyword>
<reference evidence="7" key="2">
    <citation type="submission" date="2021-08" db="EMBL/GenBank/DDBJ databases">
        <authorList>
            <person name="Eriksson T."/>
        </authorList>
    </citation>
    <scope>NUCLEOTIDE SEQUENCE</scope>
    <source>
        <strain evidence="7">Stoneville</strain>
        <tissue evidence="7">Whole head</tissue>
    </source>
</reference>
<evidence type="ECO:0000256" key="4">
    <source>
        <dbReference type="ARBA" id="ARBA00022946"/>
    </source>
</evidence>
<keyword evidence="8" id="KW-1185">Reference proteome</keyword>
<evidence type="ECO:0000256" key="3">
    <source>
        <dbReference type="ARBA" id="ARBA00022532"/>
    </source>
</evidence>
<reference evidence="7" key="1">
    <citation type="journal article" date="2020" name="J Insects Food Feed">
        <title>The yellow mealworm (Tenebrio molitor) genome: a resource for the emerging insects as food and feed industry.</title>
        <authorList>
            <person name="Eriksson T."/>
            <person name="Andere A."/>
            <person name="Kelstrup H."/>
            <person name="Emery V."/>
            <person name="Picard C."/>
        </authorList>
    </citation>
    <scope>NUCLEOTIDE SEQUENCE</scope>
    <source>
        <strain evidence="7">Stoneville</strain>
        <tissue evidence="7">Whole head</tissue>
    </source>
</reference>
<dbReference type="NCBIfam" id="TIGR00175">
    <property type="entry name" value="mito_nad_idh"/>
    <property type="match status" value="1"/>
</dbReference>
<dbReference type="FunFam" id="3.40.718.10:FF:000001">
    <property type="entry name" value="Isocitrate dehydrogenase [NAD] subunit, mitochondrial"/>
    <property type="match status" value="1"/>
</dbReference>
<gene>
    <name evidence="7" type="ORF">GEV33_010262</name>
</gene>
<dbReference type="GO" id="GO:0005739">
    <property type="term" value="C:mitochondrion"/>
    <property type="evidence" value="ECO:0007669"/>
    <property type="project" value="UniProtKB-SubCell"/>
</dbReference>
<dbReference type="PANTHER" id="PTHR11835">
    <property type="entry name" value="DECARBOXYLATING DEHYDROGENASES-ISOCITRATE, ISOPROPYLMALATE, TARTRATE"/>
    <property type="match status" value="1"/>
</dbReference>
<evidence type="ECO:0000256" key="1">
    <source>
        <dbReference type="ARBA" id="ARBA00004173"/>
    </source>
</evidence>